<dbReference type="AlphaFoldDB" id="A0A7C4W3Y3"/>
<dbReference type="PROSITE" id="PS51257">
    <property type="entry name" value="PROKAR_LIPOPROTEIN"/>
    <property type="match status" value="1"/>
</dbReference>
<reference evidence="1" key="1">
    <citation type="journal article" date="2020" name="mSystems">
        <title>Genome- and Community-Level Interaction Insights into Carbon Utilization and Element Cycling Functions of Hydrothermarchaeota in Hydrothermal Sediment.</title>
        <authorList>
            <person name="Zhou Z."/>
            <person name="Liu Y."/>
            <person name="Xu W."/>
            <person name="Pan J."/>
            <person name="Luo Z.H."/>
            <person name="Li M."/>
        </authorList>
    </citation>
    <scope>NUCLEOTIDE SEQUENCE [LARGE SCALE GENOMIC DNA]</scope>
    <source>
        <strain evidence="1">SpSt-609</strain>
    </source>
</reference>
<name>A0A7C4W3Y3_9BACT</name>
<keyword evidence="1" id="KW-0121">Carboxypeptidase</keyword>
<proteinExistence type="predicted"/>
<evidence type="ECO:0000313" key="1">
    <source>
        <dbReference type="EMBL" id="HGU40250.1"/>
    </source>
</evidence>
<accession>A0A7C4W3Y3</accession>
<sequence length="685" mass="77260">MVSKDTSLRTLSILLFVVFFLALSGCVVNVKPHWSIIPDQIVLTGQELILQLDNYVSDRDGNIIRFLLVEGPGEIKDRFYYCKLVDDSLEGLFFRTFRVRIRAVDNLGAVSDAVFQLTVIKSSKVTKLPDIHVTVGQDIVMDLKEYLKLEEDLTVEKVSDVGTLVDDVFSFKPNSPGTYQCVFLVRKQGLVLGYQLLNIFVYEHLLTLNISEYNSGPAVEGALIQLFNQLGEKVGETYTSTEGKACFDIMPHRVVITKPGYARTVIYFAGPVFPIVLDTTLRKYKFSNLHSNITVDYELSDVTGCPLKRDSQGIYEVDYTTSTTVKVKVNAHSDVFEISHMYLKLGSPPGAEFFASPRIYTPGPTMSAEIELSSFSGIVPLFIEAYDANDNKYTVVVPIKIIRSWNNLGNYYIVEKPEGFALKSFTIRQDVRYYAKSIGSEHRPLGAPQGMNLYVEVSWKKWEESAQFGTSAKPIAYKIYRSVDGLNFFPVATVPASMSTFRDGSPSLFPGKRVWYAVSSVYEFGESPRTVLGSVVPLPMIYISDVQPADNATGVSCKPVFSWKFIGLEGFKEKITYYYDLWLYDTIVDKRYYEAFVGDKNILTTTSETVTVRFDELVWKRPNGEVISELIAGRPYEWGLELIVAEWKDEKNSSISISLNCDYNSKFGAYQIPPERYYLFVTGGN</sequence>
<dbReference type="GO" id="GO:0004180">
    <property type="term" value="F:carboxypeptidase activity"/>
    <property type="evidence" value="ECO:0007669"/>
    <property type="project" value="UniProtKB-KW"/>
</dbReference>
<comment type="caution">
    <text evidence="1">The sequence shown here is derived from an EMBL/GenBank/DDBJ whole genome shotgun (WGS) entry which is preliminary data.</text>
</comment>
<gene>
    <name evidence="1" type="ORF">ENT77_03520</name>
</gene>
<keyword evidence="1" id="KW-0378">Hydrolase</keyword>
<dbReference type="EMBL" id="DSZY01000014">
    <property type="protein sequence ID" value="HGU40250.1"/>
    <property type="molecule type" value="Genomic_DNA"/>
</dbReference>
<protein>
    <submittedName>
        <fullName evidence="1">Carboxypeptidase regulatory-like domain-containing protein</fullName>
    </submittedName>
</protein>
<organism evidence="1">
    <name type="scientific">Fervidobacterium thailandense</name>
    <dbReference type="NCBI Taxonomy" id="1008305"/>
    <lineage>
        <taxon>Bacteria</taxon>
        <taxon>Thermotogati</taxon>
        <taxon>Thermotogota</taxon>
        <taxon>Thermotogae</taxon>
        <taxon>Thermotogales</taxon>
        <taxon>Fervidobacteriaceae</taxon>
        <taxon>Fervidobacterium</taxon>
    </lineage>
</organism>
<keyword evidence="1" id="KW-0645">Protease</keyword>